<dbReference type="PANTHER" id="PTHR24356">
    <property type="entry name" value="SERINE/THREONINE-PROTEIN KINASE"/>
    <property type="match status" value="1"/>
</dbReference>
<protein>
    <recommendedName>
        <fullName evidence="3">Serine/threonine-protein kinase greatwall</fullName>
        <ecNumber evidence="2">2.7.11.1</ecNumber>
    </recommendedName>
    <alternativeName>
        <fullName evidence="9">Microtubule-associated serine/threonine-protein kinase-like</fullName>
    </alternativeName>
</protein>
<evidence type="ECO:0000313" key="15">
    <source>
        <dbReference type="Proteomes" id="UP001461498"/>
    </source>
</evidence>
<comment type="caution">
    <text evidence="14">The sequence shown here is derived from an EMBL/GenBank/DDBJ whole genome shotgun (WGS) entry which is preliminary data.</text>
</comment>
<dbReference type="SUPFAM" id="SSF56112">
    <property type="entry name" value="Protein kinase-like (PK-like)"/>
    <property type="match status" value="1"/>
</dbReference>
<dbReference type="InterPro" id="IPR011009">
    <property type="entry name" value="Kinase-like_dom_sf"/>
</dbReference>
<evidence type="ECO:0000259" key="12">
    <source>
        <dbReference type="PROSITE" id="PS50011"/>
    </source>
</evidence>
<evidence type="ECO:0000256" key="2">
    <source>
        <dbReference type="ARBA" id="ARBA00012513"/>
    </source>
</evidence>
<dbReference type="InterPro" id="IPR000719">
    <property type="entry name" value="Prot_kinase_dom"/>
</dbReference>
<dbReference type="PANTHER" id="PTHR24356:SF1">
    <property type="entry name" value="SERINE_THREONINE-PROTEIN KINASE GREATWALL"/>
    <property type="match status" value="1"/>
</dbReference>
<dbReference type="SMART" id="SM00220">
    <property type="entry name" value="S_TKc"/>
    <property type="match status" value="1"/>
</dbReference>
<keyword evidence="7" id="KW-0418">Kinase</keyword>
<evidence type="ECO:0000256" key="11">
    <source>
        <dbReference type="ARBA" id="ARBA00048679"/>
    </source>
</evidence>
<dbReference type="PROSITE" id="PS50011">
    <property type="entry name" value="PROTEIN_KINASE_DOM"/>
    <property type="match status" value="1"/>
</dbReference>
<organism evidence="14 15">
    <name type="scientific">Rhynocoris fuscipes</name>
    <dbReference type="NCBI Taxonomy" id="488301"/>
    <lineage>
        <taxon>Eukaryota</taxon>
        <taxon>Metazoa</taxon>
        <taxon>Ecdysozoa</taxon>
        <taxon>Arthropoda</taxon>
        <taxon>Hexapoda</taxon>
        <taxon>Insecta</taxon>
        <taxon>Pterygota</taxon>
        <taxon>Neoptera</taxon>
        <taxon>Paraneoptera</taxon>
        <taxon>Hemiptera</taxon>
        <taxon>Heteroptera</taxon>
        <taxon>Panheteroptera</taxon>
        <taxon>Cimicomorpha</taxon>
        <taxon>Reduviidae</taxon>
        <taxon>Harpactorinae</taxon>
        <taxon>Harpactorini</taxon>
        <taxon>Rhynocoris</taxon>
    </lineage>
</organism>
<evidence type="ECO:0000259" key="13">
    <source>
        <dbReference type="PROSITE" id="PS51285"/>
    </source>
</evidence>
<evidence type="ECO:0000256" key="10">
    <source>
        <dbReference type="ARBA" id="ARBA00047899"/>
    </source>
</evidence>
<comment type="similarity">
    <text evidence="1">Belongs to the protein kinase superfamily. AGC Ser/Thr protein kinase family.</text>
</comment>
<keyword evidence="8" id="KW-0067">ATP-binding</keyword>
<comment type="catalytic activity">
    <reaction evidence="10">
        <text>L-threonyl-[protein] + ATP = O-phospho-L-threonyl-[protein] + ADP + H(+)</text>
        <dbReference type="Rhea" id="RHEA:46608"/>
        <dbReference type="Rhea" id="RHEA-COMP:11060"/>
        <dbReference type="Rhea" id="RHEA-COMP:11605"/>
        <dbReference type="ChEBI" id="CHEBI:15378"/>
        <dbReference type="ChEBI" id="CHEBI:30013"/>
        <dbReference type="ChEBI" id="CHEBI:30616"/>
        <dbReference type="ChEBI" id="CHEBI:61977"/>
        <dbReference type="ChEBI" id="CHEBI:456216"/>
        <dbReference type="EC" id="2.7.11.1"/>
    </reaction>
</comment>
<dbReference type="InterPro" id="IPR000961">
    <property type="entry name" value="AGC-kinase_C"/>
</dbReference>
<evidence type="ECO:0000313" key="14">
    <source>
        <dbReference type="EMBL" id="KAK9498159.1"/>
    </source>
</evidence>
<dbReference type="GO" id="GO:0035556">
    <property type="term" value="P:intracellular signal transduction"/>
    <property type="evidence" value="ECO:0007669"/>
    <property type="project" value="TreeGrafter"/>
</dbReference>
<name>A0AAW1CPH5_9HEMI</name>
<dbReference type="Gene3D" id="1.10.510.10">
    <property type="entry name" value="Transferase(Phosphotransferase) domain 1"/>
    <property type="match status" value="2"/>
</dbReference>
<gene>
    <name evidence="14" type="ORF">O3M35_004037</name>
</gene>
<keyword evidence="15" id="KW-1185">Reference proteome</keyword>
<dbReference type="EMBL" id="JAPXFL010000013">
    <property type="protein sequence ID" value="KAK9498159.1"/>
    <property type="molecule type" value="Genomic_DNA"/>
</dbReference>
<dbReference type="Gene3D" id="3.30.200.20">
    <property type="entry name" value="Phosphorylase Kinase, domain 1"/>
    <property type="match status" value="1"/>
</dbReference>
<evidence type="ECO:0000256" key="5">
    <source>
        <dbReference type="ARBA" id="ARBA00022679"/>
    </source>
</evidence>
<dbReference type="Proteomes" id="UP001461498">
    <property type="component" value="Unassembled WGS sequence"/>
</dbReference>
<keyword evidence="5" id="KW-0808">Transferase</keyword>
<dbReference type="AlphaFoldDB" id="A0AAW1CPH5"/>
<reference evidence="14 15" key="1">
    <citation type="submission" date="2022-12" db="EMBL/GenBank/DDBJ databases">
        <title>Chromosome-level genome assembly of true bugs.</title>
        <authorList>
            <person name="Ma L."/>
            <person name="Li H."/>
        </authorList>
    </citation>
    <scope>NUCLEOTIDE SEQUENCE [LARGE SCALE GENOMIC DNA]</scope>
    <source>
        <strain evidence="14">Lab_2022b</strain>
    </source>
</reference>
<feature type="domain" description="Protein kinase" evidence="12">
    <location>
        <begin position="21"/>
        <end position="528"/>
    </location>
</feature>
<dbReference type="GO" id="GO:0005634">
    <property type="term" value="C:nucleus"/>
    <property type="evidence" value="ECO:0007669"/>
    <property type="project" value="TreeGrafter"/>
</dbReference>
<dbReference type="Pfam" id="PF00069">
    <property type="entry name" value="Pkinase"/>
    <property type="match status" value="2"/>
</dbReference>
<evidence type="ECO:0000256" key="8">
    <source>
        <dbReference type="ARBA" id="ARBA00022840"/>
    </source>
</evidence>
<accession>A0AAW1CPH5</accession>
<feature type="domain" description="AGC-kinase C-terminal" evidence="13">
    <location>
        <begin position="529"/>
        <end position="572"/>
    </location>
</feature>
<dbReference type="PROSITE" id="PS00108">
    <property type="entry name" value="PROTEIN_KINASE_ST"/>
    <property type="match status" value="1"/>
</dbReference>
<evidence type="ECO:0000256" key="4">
    <source>
        <dbReference type="ARBA" id="ARBA00022527"/>
    </source>
</evidence>
<evidence type="ECO:0000256" key="6">
    <source>
        <dbReference type="ARBA" id="ARBA00022741"/>
    </source>
</evidence>
<dbReference type="GO" id="GO:0004674">
    <property type="term" value="F:protein serine/threonine kinase activity"/>
    <property type="evidence" value="ECO:0007669"/>
    <property type="project" value="UniProtKB-KW"/>
</dbReference>
<evidence type="ECO:0000256" key="1">
    <source>
        <dbReference type="ARBA" id="ARBA00009903"/>
    </source>
</evidence>
<dbReference type="PROSITE" id="PS51285">
    <property type="entry name" value="AGC_KINASE_CTER"/>
    <property type="match status" value="1"/>
</dbReference>
<evidence type="ECO:0000256" key="9">
    <source>
        <dbReference type="ARBA" id="ARBA00033099"/>
    </source>
</evidence>
<dbReference type="FunFam" id="3.30.200.20:FF:000550">
    <property type="entry name" value="Serine/threonine-protein kinase greatwall"/>
    <property type="match status" value="1"/>
</dbReference>
<evidence type="ECO:0000256" key="7">
    <source>
        <dbReference type="ARBA" id="ARBA00022777"/>
    </source>
</evidence>
<comment type="catalytic activity">
    <reaction evidence="11">
        <text>L-seryl-[protein] + ATP = O-phospho-L-seryl-[protein] + ADP + H(+)</text>
        <dbReference type="Rhea" id="RHEA:17989"/>
        <dbReference type="Rhea" id="RHEA-COMP:9863"/>
        <dbReference type="Rhea" id="RHEA-COMP:11604"/>
        <dbReference type="ChEBI" id="CHEBI:15378"/>
        <dbReference type="ChEBI" id="CHEBI:29999"/>
        <dbReference type="ChEBI" id="CHEBI:30616"/>
        <dbReference type="ChEBI" id="CHEBI:83421"/>
        <dbReference type="ChEBI" id="CHEBI:456216"/>
        <dbReference type="EC" id="2.7.11.1"/>
    </reaction>
</comment>
<keyword evidence="4" id="KW-0723">Serine/threonine-protein kinase</keyword>
<dbReference type="EC" id="2.7.11.1" evidence="2"/>
<dbReference type="GO" id="GO:0005524">
    <property type="term" value="F:ATP binding"/>
    <property type="evidence" value="ECO:0007669"/>
    <property type="project" value="UniProtKB-KW"/>
</dbReference>
<dbReference type="FunFam" id="1.10.510.10:FF:000604">
    <property type="entry name" value="AGC protein kinase"/>
    <property type="match status" value="1"/>
</dbReference>
<proteinExistence type="inferred from homology"/>
<dbReference type="InterPro" id="IPR008271">
    <property type="entry name" value="Ser/Thr_kinase_AS"/>
</dbReference>
<evidence type="ECO:0000256" key="3">
    <source>
        <dbReference type="ARBA" id="ARBA00022148"/>
    </source>
</evidence>
<sequence length="572" mass="63928">MSSFQDHSIDGKRKPPGIDDFHVIKPISRGGFGKVFLGYKKPNIDQLYAIKVIKKSHIINKNMVNQMVRERNALAIARAPYCVNLYYSLQTPEAVFLVMEYLIGGDLKSLLHVYGCFDIKMTVFYASEIILALKYLHQHNIIHRDIKPDNMLLTATGHVRLTDFGLSRVSIHGDLELKDLMNCSPEVITKRTPGQLLSLTSHLTFGSSDHLNKSDLSSGDQSISQNVDINDISNVSGVVAFMSPARYRSDITGISNESFYTCSVCSGSSSHTCSCKENYSPLIRGDSKLVSFRGKRRRLRDDCRACDTPSGLFADLDVNSPCTFQKSQSENNATPLRGVLKKRYSSGENAHAAESTPVAGYRKFDTLPKVKRTRFLLPNAAEDASTSKIGELTLSPIISPKNRIVMETDGVFKTPTSIKNLTIFHSTDDRIFGTPDYLAPELFLKKKHGQKVDWWSLGICMYEFCTGALPFADETPEAVFNNVLSRELEWPEGDEALPQELIDVIDKLLQLDPDARADGNIVSQMPLFNDIDWENLHSSSAPFIPQPDNNMDTSYFSARNALQNIRVSEFDV</sequence>
<keyword evidence="6" id="KW-0547">Nucleotide-binding</keyword>
<dbReference type="InterPro" id="IPR050236">
    <property type="entry name" value="Ser_Thr_kinase_AGC"/>
</dbReference>